<dbReference type="Proteomes" id="UP000002624">
    <property type="component" value="Unassembled WGS sequence"/>
</dbReference>
<accession>C6H1U5</accession>
<feature type="region of interest" description="Disordered" evidence="1">
    <location>
        <begin position="1"/>
        <end position="48"/>
    </location>
</feature>
<gene>
    <name evidence="2" type="ORF">HCDG_00677</name>
</gene>
<feature type="compositionally biased region" description="Low complexity" evidence="1">
    <location>
        <begin position="9"/>
        <end position="25"/>
    </location>
</feature>
<dbReference type="EMBL" id="GG692419">
    <property type="protein sequence ID" value="EER45098.1"/>
    <property type="molecule type" value="Genomic_DNA"/>
</dbReference>
<reference evidence="3" key="1">
    <citation type="submission" date="2009-05" db="EMBL/GenBank/DDBJ databases">
        <title>The genome sequence of Ajellomyces capsulatus strain H143.</title>
        <authorList>
            <person name="Champion M."/>
            <person name="Cuomo C.A."/>
            <person name="Ma L.-J."/>
            <person name="Henn M.R."/>
            <person name="Sil A."/>
            <person name="Goldman B."/>
            <person name="Young S.K."/>
            <person name="Kodira C.D."/>
            <person name="Zeng Q."/>
            <person name="Koehrsen M."/>
            <person name="Alvarado L."/>
            <person name="Berlin A.M."/>
            <person name="Borenstein D."/>
            <person name="Chen Z."/>
            <person name="Engels R."/>
            <person name="Freedman E."/>
            <person name="Gellesch M."/>
            <person name="Goldberg J."/>
            <person name="Griggs A."/>
            <person name="Gujja S."/>
            <person name="Heiman D.I."/>
            <person name="Hepburn T.A."/>
            <person name="Howarth C."/>
            <person name="Jen D."/>
            <person name="Larson L."/>
            <person name="Lewis B."/>
            <person name="Mehta T."/>
            <person name="Park D."/>
            <person name="Pearson M."/>
            <person name="Roberts A."/>
            <person name="Saif S."/>
            <person name="Shea T.D."/>
            <person name="Shenoy N."/>
            <person name="Sisk P."/>
            <person name="Stolte C."/>
            <person name="Sykes S."/>
            <person name="Walk T."/>
            <person name="White J."/>
            <person name="Yandava C."/>
            <person name="Klein B."/>
            <person name="McEwen J.G."/>
            <person name="Puccia R."/>
            <person name="Goldman G.H."/>
            <person name="Felipe M.S."/>
            <person name="Nino-Vega G."/>
            <person name="San-Blas G."/>
            <person name="Taylor J.W."/>
            <person name="Mendoza L."/>
            <person name="Galagan J.E."/>
            <person name="Nusbaum C."/>
            <person name="Birren B.W."/>
        </authorList>
    </citation>
    <scope>NUCLEOTIDE SEQUENCE [LARGE SCALE GENOMIC DNA]</scope>
    <source>
        <strain evidence="3">H143</strain>
    </source>
</reference>
<sequence length="129" mass="14189">MSTQPTLGPNINFSSTPSSSLPTNTVRTAAKKGNSHGNCKGPFHRHRRGHRSHHRRLLDFLPLAFPASCCDTETPLSNDFATGPLFTRTAFLIDYPELNDIVCYVPIATGSSKIIHSFSPDIKMKTSFS</sequence>
<organism evidence="2 3">
    <name type="scientific">Ajellomyces capsulatus (strain H143)</name>
    <name type="common">Darling's disease fungus</name>
    <name type="synonym">Histoplasma capsulatum</name>
    <dbReference type="NCBI Taxonomy" id="544712"/>
    <lineage>
        <taxon>Eukaryota</taxon>
        <taxon>Fungi</taxon>
        <taxon>Dikarya</taxon>
        <taxon>Ascomycota</taxon>
        <taxon>Pezizomycotina</taxon>
        <taxon>Eurotiomycetes</taxon>
        <taxon>Eurotiomycetidae</taxon>
        <taxon>Onygenales</taxon>
        <taxon>Ajellomycetaceae</taxon>
        <taxon>Histoplasma</taxon>
    </lineage>
</organism>
<name>C6H1U5_AJECH</name>
<evidence type="ECO:0000313" key="2">
    <source>
        <dbReference type="EMBL" id="EER45098.1"/>
    </source>
</evidence>
<protein>
    <submittedName>
        <fullName evidence="2">Uncharacterized protein</fullName>
    </submittedName>
</protein>
<dbReference type="HOGENOM" id="CLU_1948201_0_0_1"/>
<dbReference type="AlphaFoldDB" id="C6H1U5"/>
<dbReference type="VEuPathDB" id="FungiDB:HCDG_00677"/>
<proteinExistence type="predicted"/>
<evidence type="ECO:0000256" key="1">
    <source>
        <dbReference type="SAM" id="MobiDB-lite"/>
    </source>
</evidence>
<evidence type="ECO:0000313" key="3">
    <source>
        <dbReference type="Proteomes" id="UP000002624"/>
    </source>
</evidence>